<dbReference type="KEGG" id="din:Selin_1892"/>
<dbReference type="InterPro" id="IPR053930">
    <property type="entry name" value="RapZ-like_N"/>
</dbReference>
<protein>
    <submittedName>
        <fullName evidence="7">Uncharacterized protein</fullName>
    </submittedName>
</protein>
<evidence type="ECO:0000259" key="6">
    <source>
        <dbReference type="Pfam" id="PF22740"/>
    </source>
</evidence>
<dbReference type="Pfam" id="PF22740">
    <property type="entry name" value="PapZ_C"/>
    <property type="match status" value="1"/>
</dbReference>
<reference evidence="7 8" key="1">
    <citation type="submission" date="2010-12" db="EMBL/GenBank/DDBJ databases">
        <title>Complete sequence of Desulfurispirillum indicum S5.</title>
        <authorList>
            <consortium name="US DOE Joint Genome Institute"/>
            <person name="Lucas S."/>
            <person name="Copeland A."/>
            <person name="Lapidus A."/>
            <person name="Cheng J.-F."/>
            <person name="Goodwin L."/>
            <person name="Pitluck S."/>
            <person name="Chertkov O."/>
            <person name="Held B."/>
            <person name="Detter J.C."/>
            <person name="Han C."/>
            <person name="Tapia R."/>
            <person name="Land M."/>
            <person name="Hauser L."/>
            <person name="Kyrpides N."/>
            <person name="Ivanova N."/>
            <person name="Mikhailova N."/>
            <person name="Haggblom M."/>
            <person name="Rauschenbach I."/>
            <person name="Bini E."/>
            <person name="Woyke T."/>
        </authorList>
    </citation>
    <scope>NUCLEOTIDE SEQUENCE [LARGE SCALE GENOMIC DNA]</scope>
    <source>
        <strain evidence="8">ATCC BAA-1389 / DSM 22839 / S5</strain>
    </source>
</reference>
<feature type="domain" description="RapZ C-terminal" evidence="6">
    <location>
        <begin position="161"/>
        <end position="280"/>
    </location>
</feature>
<dbReference type="GO" id="GO:0005524">
    <property type="term" value="F:ATP binding"/>
    <property type="evidence" value="ECO:0007669"/>
    <property type="project" value="UniProtKB-UniRule"/>
</dbReference>
<dbReference type="OrthoDB" id="9784461at2"/>
<dbReference type="EMBL" id="CP002432">
    <property type="protein sequence ID" value="ADU66619.1"/>
    <property type="molecule type" value="Genomic_DNA"/>
</dbReference>
<keyword evidence="3 4" id="KW-0342">GTP-binding</keyword>
<keyword evidence="1 4" id="KW-0547">Nucleotide-binding</keyword>
<keyword evidence="2 4" id="KW-0067">ATP-binding</keyword>
<evidence type="ECO:0000256" key="1">
    <source>
        <dbReference type="ARBA" id="ARBA00022741"/>
    </source>
</evidence>
<keyword evidence="8" id="KW-1185">Reference proteome</keyword>
<dbReference type="InParanoid" id="E6W1Z3"/>
<dbReference type="InterPro" id="IPR005337">
    <property type="entry name" value="RapZ-like"/>
</dbReference>
<dbReference type="Proteomes" id="UP000002572">
    <property type="component" value="Chromosome"/>
</dbReference>
<evidence type="ECO:0000313" key="7">
    <source>
        <dbReference type="EMBL" id="ADU66619.1"/>
    </source>
</evidence>
<dbReference type="NCBIfam" id="NF003828">
    <property type="entry name" value="PRK05416.1"/>
    <property type="match status" value="1"/>
</dbReference>
<gene>
    <name evidence="7" type="ordered locus">Selin_1892</name>
</gene>
<dbReference type="PANTHER" id="PTHR30448">
    <property type="entry name" value="RNASE ADAPTER PROTEIN RAPZ"/>
    <property type="match status" value="1"/>
</dbReference>
<feature type="binding site" evidence="4">
    <location>
        <begin position="8"/>
        <end position="15"/>
    </location>
    <ligand>
        <name>ATP</name>
        <dbReference type="ChEBI" id="CHEBI:30616"/>
    </ligand>
</feature>
<evidence type="ECO:0000256" key="3">
    <source>
        <dbReference type="ARBA" id="ARBA00023134"/>
    </source>
</evidence>
<dbReference type="STRING" id="653733.Selin_1892"/>
<accession>E6W1Z3</accession>
<name>E6W1Z3_DESIS</name>
<organism evidence="7 8">
    <name type="scientific">Desulfurispirillum indicum (strain ATCC BAA-1389 / DSM 22839 / S5)</name>
    <dbReference type="NCBI Taxonomy" id="653733"/>
    <lineage>
        <taxon>Bacteria</taxon>
        <taxon>Pseudomonadati</taxon>
        <taxon>Chrysiogenota</taxon>
        <taxon>Chrysiogenia</taxon>
        <taxon>Chrysiogenales</taxon>
        <taxon>Chrysiogenaceae</taxon>
        <taxon>Desulfurispirillum</taxon>
    </lineage>
</organism>
<evidence type="ECO:0000256" key="4">
    <source>
        <dbReference type="HAMAP-Rule" id="MF_00636"/>
    </source>
</evidence>
<dbReference type="PANTHER" id="PTHR30448:SF0">
    <property type="entry name" value="RNASE ADAPTER PROTEIN RAPZ"/>
    <property type="match status" value="1"/>
</dbReference>
<dbReference type="Pfam" id="PF03668">
    <property type="entry name" value="RapZ-like_N"/>
    <property type="match status" value="1"/>
</dbReference>
<dbReference type="InterPro" id="IPR027417">
    <property type="entry name" value="P-loop_NTPase"/>
</dbReference>
<feature type="domain" description="RapZ-like N-terminal" evidence="5">
    <location>
        <begin position="1"/>
        <end position="152"/>
    </location>
</feature>
<dbReference type="RefSeq" id="WP_013506499.1">
    <property type="nucleotide sequence ID" value="NC_014836.1"/>
</dbReference>
<dbReference type="Gene3D" id="3.40.50.300">
    <property type="entry name" value="P-loop containing nucleotide triphosphate hydrolases"/>
    <property type="match status" value="1"/>
</dbReference>
<dbReference type="HAMAP" id="MF_00636">
    <property type="entry name" value="RapZ_like"/>
    <property type="match status" value="1"/>
</dbReference>
<evidence type="ECO:0000313" key="8">
    <source>
        <dbReference type="Proteomes" id="UP000002572"/>
    </source>
</evidence>
<proteinExistence type="inferred from homology"/>
<dbReference type="SUPFAM" id="SSF52540">
    <property type="entry name" value="P-loop containing nucleoside triphosphate hydrolases"/>
    <property type="match status" value="1"/>
</dbReference>
<dbReference type="HOGENOM" id="CLU_059558_0_0_0"/>
<dbReference type="eggNOG" id="COG1660">
    <property type="taxonomic scope" value="Bacteria"/>
</dbReference>
<comment type="caution">
    <text evidence="4">Lacks conserved residue(s) required for the propagation of feature annotation.</text>
</comment>
<dbReference type="AlphaFoldDB" id="E6W1Z3"/>
<dbReference type="GO" id="GO:0005525">
    <property type="term" value="F:GTP binding"/>
    <property type="evidence" value="ECO:0007669"/>
    <property type="project" value="UniProtKB-UniRule"/>
</dbReference>
<evidence type="ECO:0000259" key="5">
    <source>
        <dbReference type="Pfam" id="PF03668"/>
    </source>
</evidence>
<dbReference type="InterPro" id="IPR053931">
    <property type="entry name" value="RapZ_C"/>
</dbReference>
<sequence>MELVFIAGQSGAGKTAAAAVLEDLGYYRVDNIPLTMVEALIDELRKSSFERICVVIGGYQLTSRQLDLQQYFMELSRKGIRVRSLFLCADDEELIRRFNITRRAHPFSGELASALKEEKDSIYRWSEFFELVIDTTSLSIHQLKEKLVVLFAKGQTPRRLTISFVSFGFKYGIYKGADNVVDVRFLPNPHFVAALKEKTGLQQDVYDYVMEAPLTGEFLTLWQQVFDSLFRWYIQEGKSYATIAFGCTGGKHRSVSLARYWSEYYQQRDDYHVFVYHRDISHP</sequence>
<evidence type="ECO:0000256" key="2">
    <source>
        <dbReference type="ARBA" id="ARBA00022840"/>
    </source>
</evidence>
<dbReference type="FunCoup" id="E6W1Z3">
    <property type="interactions" value="153"/>
</dbReference>